<feature type="compositionally biased region" description="Gly residues" evidence="1">
    <location>
        <begin position="239"/>
        <end position="250"/>
    </location>
</feature>
<reference evidence="2 3" key="1">
    <citation type="submission" date="2023-02" db="EMBL/GenBank/DDBJ databases">
        <title>LHISI_Scaffold_Assembly.</title>
        <authorList>
            <person name="Stuart O.P."/>
            <person name="Cleave R."/>
            <person name="Magrath M.J.L."/>
            <person name="Mikheyev A.S."/>
        </authorList>
    </citation>
    <scope>NUCLEOTIDE SEQUENCE [LARGE SCALE GENOMIC DNA]</scope>
    <source>
        <strain evidence="2">Daus_M_001</strain>
        <tissue evidence="2">Leg muscle</tissue>
    </source>
</reference>
<feature type="region of interest" description="Disordered" evidence="1">
    <location>
        <begin position="211"/>
        <end position="250"/>
    </location>
</feature>
<name>A0ABQ9HVA6_9NEOP</name>
<gene>
    <name evidence="2" type="ORF">PR048_007480</name>
</gene>
<evidence type="ECO:0000256" key="1">
    <source>
        <dbReference type="SAM" id="MobiDB-lite"/>
    </source>
</evidence>
<proteinExistence type="predicted"/>
<evidence type="ECO:0000313" key="3">
    <source>
        <dbReference type="Proteomes" id="UP001159363"/>
    </source>
</evidence>
<keyword evidence="3" id="KW-1185">Reference proteome</keyword>
<protein>
    <submittedName>
        <fullName evidence="2">Uncharacterized protein</fullName>
    </submittedName>
</protein>
<dbReference type="Proteomes" id="UP001159363">
    <property type="component" value="Chromosome 3"/>
</dbReference>
<feature type="region of interest" description="Disordered" evidence="1">
    <location>
        <begin position="289"/>
        <end position="308"/>
    </location>
</feature>
<organism evidence="2 3">
    <name type="scientific">Dryococelus australis</name>
    <dbReference type="NCBI Taxonomy" id="614101"/>
    <lineage>
        <taxon>Eukaryota</taxon>
        <taxon>Metazoa</taxon>
        <taxon>Ecdysozoa</taxon>
        <taxon>Arthropoda</taxon>
        <taxon>Hexapoda</taxon>
        <taxon>Insecta</taxon>
        <taxon>Pterygota</taxon>
        <taxon>Neoptera</taxon>
        <taxon>Polyneoptera</taxon>
        <taxon>Phasmatodea</taxon>
        <taxon>Verophasmatodea</taxon>
        <taxon>Anareolatae</taxon>
        <taxon>Phasmatidae</taxon>
        <taxon>Eurycanthinae</taxon>
        <taxon>Dryococelus</taxon>
    </lineage>
</organism>
<sequence length="308" mass="33054">MKQRLSWSWVTRYSKGMNADVFRSNTVLLRKNMLRSNYLCSTKTGKVTLLKMGAAVAERIHCSPPTKANRARSPAGATPGLSHVESVSDDAAGDLPFPPPLHSKATPYSPRFTLIGSQGPSVKSCPHLFTHSTDKISCWCSLLAALGEGGHLDSVLYSTSAVRRASTRRCRPSWQRLQLVTMEGRSGAAMLSVGGGGGIARRIAGRVVREPRRGRLELGGRGPRATKEGRTSKKRRGTGSPGGGRGRGWLLGGRRELIKNEQICFWRESECSIRSAAPLLARSLAACVPSSSSDRGDVSANSSPTTIA</sequence>
<comment type="caution">
    <text evidence="2">The sequence shown here is derived from an EMBL/GenBank/DDBJ whole genome shotgun (WGS) entry which is preliminary data.</text>
</comment>
<dbReference type="EMBL" id="JARBHB010000003">
    <property type="protein sequence ID" value="KAJ8887995.1"/>
    <property type="molecule type" value="Genomic_DNA"/>
</dbReference>
<evidence type="ECO:0000313" key="2">
    <source>
        <dbReference type="EMBL" id="KAJ8887995.1"/>
    </source>
</evidence>
<feature type="region of interest" description="Disordered" evidence="1">
    <location>
        <begin position="64"/>
        <end position="93"/>
    </location>
</feature>
<accession>A0ABQ9HVA6</accession>